<sequence length="109" mass="12555">MDALKRSLEESQQTSHGLRTQLDSSQLLLANTEKRLEELSLRPSPEAVADAFKKSDTYKDLLIDNTVSIMKEFSYEVYQKFCGIHSLFPEFVEKNFGKEYVVELTDSEK</sequence>
<protein>
    <submittedName>
        <fullName evidence="2">Uncharacterized protein</fullName>
    </submittedName>
</protein>
<feature type="region of interest" description="Disordered" evidence="1">
    <location>
        <begin position="1"/>
        <end position="20"/>
    </location>
</feature>
<evidence type="ECO:0000256" key="1">
    <source>
        <dbReference type="SAM" id="MobiDB-lite"/>
    </source>
</evidence>
<dbReference type="AlphaFoldDB" id="A0AAV3PVX6"/>
<keyword evidence="3" id="KW-1185">Reference proteome</keyword>
<dbReference type="Proteomes" id="UP001454036">
    <property type="component" value="Unassembled WGS sequence"/>
</dbReference>
<feature type="compositionally biased region" description="Polar residues" evidence="1">
    <location>
        <begin position="10"/>
        <end position="20"/>
    </location>
</feature>
<name>A0AAV3PVX6_LITER</name>
<proteinExistence type="predicted"/>
<comment type="caution">
    <text evidence="2">The sequence shown here is derived from an EMBL/GenBank/DDBJ whole genome shotgun (WGS) entry which is preliminary data.</text>
</comment>
<evidence type="ECO:0000313" key="2">
    <source>
        <dbReference type="EMBL" id="GAA0155087.1"/>
    </source>
</evidence>
<accession>A0AAV3PVX6</accession>
<gene>
    <name evidence="2" type="ORF">LIER_12903</name>
</gene>
<organism evidence="2 3">
    <name type="scientific">Lithospermum erythrorhizon</name>
    <name type="common">Purple gromwell</name>
    <name type="synonym">Lithospermum officinale var. erythrorhizon</name>
    <dbReference type="NCBI Taxonomy" id="34254"/>
    <lineage>
        <taxon>Eukaryota</taxon>
        <taxon>Viridiplantae</taxon>
        <taxon>Streptophyta</taxon>
        <taxon>Embryophyta</taxon>
        <taxon>Tracheophyta</taxon>
        <taxon>Spermatophyta</taxon>
        <taxon>Magnoliopsida</taxon>
        <taxon>eudicotyledons</taxon>
        <taxon>Gunneridae</taxon>
        <taxon>Pentapetalae</taxon>
        <taxon>asterids</taxon>
        <taxon>lamiids</taxon>
        <taxon>Boraginales</taxon>
        <taxon>Boraginaceae</taxon>
        <taxon>Boraginoideae</taxon>
        <taxon>Lithospermeae</taxon>
        <taxon>Lithospermum</taxon>
    </lineage>
</organism>
<evidence type="ECO:0000313" key="3">
    <source>
        <dbReference type="Proteomes" id="UP001454036"/>
    </source>
</evidence>
<reference evidence="2 3" key="1">
    <citation type="submission" date="2024-01" db="EMBL/GenBank/DDBJ databases">
        <title>The complete chloroplast genome sequence of Lithospermum erythrorhizon: insights into the phylogenetic relationship among Boraginaceae species and the maternal lineages of purple gromwells.</title>
        <authorList>
            <person name="Okada T."/>
            <person name="Watanabe K."/>
        </authorList>
    </citation>
    <scope>NUCLEOTIDE SEQUENCE [LARGE SCALE GENOMIC DNA]</scope>
</reference>
<dbReference type="EMBL" id="BAABME010002540">
    <property type="protein sequence ID" value="GAA0155087.1"/>
    <property type="molecule type" value="Genomic_DNA"/>
</dbReference>